<proteinExistence type="inferred from homology"/>
<name>A0A8D8L094_CULPI</name>
<dbReference type="GO" id="GO:0016192">
    <property type="term" value="P:vesicle-mediated transport"/>
    <property type="evidence" value="ECO:0007669"/>
    <property type="project" value="InterPro"/>
</dbReference>
<dbReference type="PANTHER" id="PTHR11679">
    <property type="entry name" value="VESICLE PROTEIN SORTING-ASSOCIATED"/>
    <property type="match status" value="1"/>
</dbReference>
<dbReference type="FunFam" id="3.40.50.2060:FF:000001">
    <property type="entry name" value="syntaxin-binding protein 1 isoform X2"/>
    <property type="match status" value="1"/>
</dbReference>
<evidence type="ECO:0000313" key="4">
    <source>
        <dbReference type="EMBL" id="CAG6600041.1"/>
    </source>
</evidence>
<evidence type="ECO:0000256" key="3">
    <source>
        <dbReference type="ARBA" id="ARBA00022927"/>
    </source>
</evidence>
<reference evidence="4" key="1">
    <citation type="submission" date="2021-05" db="EMBL/GenBank/DDBJ databases">
        <authorList>
            <person name="Alioto T."/>
            <person name="Alioto T."/>
            <person name="Gomez Garrido J."/>
        </authorList>
    </citation>
    <scope>NUCLEOTIDE SEQUENCE</scope>
</reference>
<dbReference type="Pfam" id="PF00995">
    <property type="entry name" value="Sec1"/>
    <property type="match status" value="1"/>
</dbReference>
<dbReference type="InterPro" id="IPR001619">
    <property type="entry name" value="Sec1-like"/>
</dbReference>
<keyword evidence="3" id="KW-0653">Protein transport</keyword>
<dbReference type="Gene3D" id="3.40.50.2060">
    <property type="match status" value="1"/>
</dbReference>
<dbReference type="EMBL" id="HBUE01344513">
    <property type="protein sequence ID" value="CAG6600041.1"/>
    <property type="molecule type" value="Transcribed_RNA"/>
</dbReference>
<organism evidence="4">
    <name type="scientific">Culex pipiens</name>
    <name type="common">House mosquito</name>
    <dbReference type="NCBI Taxonomy" id="7175"/>
    <lineage>
        <taxon>Eukaryota</taxon>
        <taxon>Metazoa</taxon>
        <taxon>Ecdysozoa</taxon>
        <taxon>Arthropoda</taxon>
        <taxon>Hexapoda</taxon>
        <taxon>Insecta</taxon>
        <taxon>Pterygota</taxon>
        <taxon>Neoptera</taxon>
        <taxon>Endopterygota</taxon>
        <taxon>Diptera</taxon>
        <taxon>Nematocera</taxon>
        <taxon>Culicoidea</taxon>
        <taxon>Culicidae</taxon>
        <taxon>Culicinae</taxon>
        <taxon>Culicini</taxon>
        <taxon>Culex</taxon>
        <taxon>Culex</taxon>
    </lineage>
</organism>
<dbReference type="GO" id="GO:0015031">
    <property type="term" value="P:protein transport"/>
    <property type="evidence" value="ECO:0007669"/>
    <property type="project" value="UniProtKB-KW"/>
</dbReference>
<dbReference type="InterPro" id="IPR043154">
    <property type="entry name" value="Sec-1-like_dom1"/>
</dbReference>
<evidence type="ECO:0000256" key="2">
    <source>
        <dbReference type="ARBA" id="ARBA00022448"/>
    </source>
</evidence>
<accession>A0A8D8L094</accession>
<dbReference type="AlphaFoldDB" id="A0A8D8L094"/>
<sequence length="201" mass="22763">MSGRHYPLKTEIMNEVVRYKGTPSKTKANGQPGTEWRILIVDKLAMRMVSACTKMHEISAEGVTLVEDINKKREPLPAIEAVYLITPSEDSIRLLMRDFENPAKPTYKAAHVYFTEVCPEELFNDICKSVVSRKIKTLKEINIAFLPYESQVYSLDSPVTFQCAYSPALASVRYGNMERIAEQIATLCATLGEYPSVRYRS</sequence>
<dbReference type="SUPFAM" id="SSF56815">
    <property type="entry name" value="Sec1/munc18-like (SM) proteins"/>
    <property type="match status" value="1"/>
</dbReference>
<evidence type="ECO:0000256" key="1">
    <source>
        <dbReference type="ARBA" id="ARBA00009884"/>
    </source>
</evidence>
<protein>
    <submittedName>
        <fullName evidence="4">Protein ROP</fullName>
    </submittedName>
</protein>
<dbReference type="InterPro" id="IPR036045">
    <property type="entry name" value="Sec1-like_sf"/>
</dbReference>
<keyword evidence="2" id="KW-0813">Transport</keyword>
<dbReference type="Gene3D" id="3.40.50.1910">
    <property type="match status" value="1"/>
</dbReference>
<comment type="similarity">
    <text evidence="1">Belongs to the STXBP/unc-18/SEC1 family.</text>
</comment>
<dbReference type="InterPro" id="IPR027482">
    <property type="entry name" value="Sec1-like_dom2"/>
</dbReference>
<dbReference type="EMBL" id="HBUE01237580">
    <property type="protein sequence ID" value="CAG6547838.1"/>
    <property type="molecule type" value="Transcribed_RNA"/>
</dbReference>